<evidence type="ECO:0000313" key="4">
    <source>
        <dbReference type="Proteomes" id="UP000001555"/>
    </source>
</evidence>
<feature type="compositionally biased region" description="Low complexity" evidence="1">
    <location>
        <begin position="53"/>
        <end position="69"/>
    </location>
</feature>
<keyword evidence="4" id="KW-1185">Reference proteome</keyword>
<dbReference type="PaxDb" id="6945-B7PX57"/>
<dbReference type="EMBL" id="ABJB010144922">
    <property type="status" value="NOT_ANNOTATED_CDS"/>
    <property type="molecule type" value="Genomic_DNA"/>
</dbReference>
<protein>
    <submittedName>
        <fullName evidence="2 3">Uncharacterized protein</fullName>
    </submittedName>
</protein>
<reference evidence="2 4" key="1">
    <citation type="submission" date="2008-03" db="EMBL/GenBank/DDBJ databases">
        <title>Annotation of Ixodes scapularis.</title>
        <authorList>
            <consortium name="Ixodes scapularis Genome Project Consortium"/>
            <person name="Caler E."/>
            <person name="Hannick L.I."/>
            <person name="Bidwell S."/>
            <person name="Joardar V."/>
            <person name="Thiagarajan M."/>
            <person name="Amedeo P."/>
            <person name="Galinsky K.J."/>
            <person name="Schobel S."/>
            <person name="Inman J."/>
            <person name="Hostetler J."/>
            <person name="Miller J."/>
            <person name="Hammond M."/>
            <person name="Megy K."/>
            <person name="Lawson D."/>
            <person name="Kodira C."/>
            <person name="Sutton G."/>
            <person name="Meyer J."/>
            <person name="Hill C.A."/>
            <person name="Birren B."/>
            <person name="Nene V."/>
            <person name="Collins F."/>
            <person name="Alarcon-Chaidez F."/>
            <person name="Wikel S."/>
            <person name="Strausberg R."/>
        </authorList>
    </citation>
    <scope>NUCLEOTIDE SEQUENCE [LARGE SCALE GENOMIC DNA]</scope>
    <source>
        <strain evidence="4">Wikel</strain>
        <strain evidence="2">Wikel colony</strain>
    </source>
</reference>
<feature type="region of interest" description="Disordered" evidence="1">
    <location>
        <begin position="47"/>
        <end position="69"/>
    </location>
</feature>
<dbReference type="EMBL" id="DS811756">
    <property type="protein sequence ID" value="EEC11179.1"/>
    <property type="molecule type" value="Genomic_DNA"/>
</dbReference>
<sequence length="69" mass="7260">MIISTTVKYYPSPADLVNGSSKSSLLQQQPKVVIEVSTTTTTMSSCPQTHFLGSTTPSGTSSSVSRYAS</sequence>
<gene>
    <name evidence="2" type="ORF">IscW_ISCW007907</name>
</gene>
<dbReference type="Proteomes" id="UP000001555">
    <property type="component" value="Unassembled WGS sequence"/>
</dbReference>
<reference evidence="3" key="2">
    <citation type="submission" date="2020-05" db="UniProtKB">
        <authorList>
            <consortium name="EnsemblMetazoa"/>
        </authorList>
    </citation>
    <scope>IDENTIFICATION</scope>
    <source>
        <strain evidence="3">wikel</strain>
    </source>
</reference>
<evidence type="ECO:0000313" key="3">
    <source>
        <dbReference type="EnsemblMetazoa" id="ISCW007907-PA"/>
    </source>
</evidence>
<dbReference type="VEuPathDB" id="VectorBase:ISCW007907"/>
<organism>
    <name type="scientific">Ixodes scapularis</name>
    <name type="common">Black-legged tick</name>
    <name type="synonym">Deer tick</name>
    <dbReference type="NCBI Taxonomy" id="6945"/>
    <lineage>
        <taxon>Eukaryota</taxon>
        <taxon>Metazoa</taxon>
        <taxon>Ecdysozoa</taxon>
        <taxon>Arthropoda</taxon>
        <taxon>Chelicerata</taxon>
        <taxon>Arachnida</taxon>
        <taxon>Acari</taxon>
        <taxon>Parasitiformes</taxon>
        <taxon>Ixodida</taxon>
        <taxon>Ixodoidea</taxon>
        <taxon>Ixodidae</taxon>
        <taxon>Ixodinae</taxon>
        <taxon>Ixodes</taxon>
    </lineage>
</organism>
<accession>B7PX57</accession>
<proteinExistence type="predicted"/>
<dbReference type="AlphaFoldDB" id="B7PX57"/>
<evidence type="ECO:0000256" key="1">
    <source>
        <dbReference type="SAM" id="MobiDB-lite"/>
    </source>
</evidence>
<evidence type="ECO:0000313" key="2">
    <source>
        <dbReference type="EMBL" id="EEC11179.1"/>
    </source>
</evidence>
<dbReference type="HOGENOM" id="CLU_2778682_0_0_1"/>
<dbReference type="VEuPathDB" id="VectorBase:ISCI007907"/>
<dbReference type="EnsemblMetazoa" id="ISCW007907-RA">
    <property type="protein sequence ID" value="ISCW007907-PA"/>
    <property type="gene ID" value="ISCW007907"/>
</dbReference>
<dbReference type="InParanoid" id="B7PX57"/>
<name>B7PX57_IXOSC</name>